<keyword evidence="3" id="KW-0808">Transferase</keyword>
<dbReference type="Gene3D" id="3.30.565.10">
    <property type="entry name" value="Histidine kinase-like ATPase, C-terminal domain"/>
    <property type="match status" value="1"/>
</dbReference>
<gene>
    <name evidence="7" type="ORF">ADK38_22545</name>
</gene>
<evidence type="ECO:0000256" key="1">
    <source>
        <dbReference type="ARBA" id="ARBA00000085"/>
    </source>
</evidence>
<dbReference type="Pfam" id="PF13581">
    <property type="entry name" value="HATPase_c_2"/>
    <property type="match status" value="1"/>
</dbReference>
<evidence type="ECO:0000256" key="5">
    <source>
        <dbReference type="ARBA" id="ARBA00023012"/>
    </source>
</evidence>
<evidence type="ECO:0000313" key="8">
    <source>
        <dbReference type="Proteomes" id="UP000037020"/>
    </source>
</evidence>
<evidence type="ECO:0000259" key="6">
    <source>
        <dbReference type="Pfam" id="PF13581"/>
    </source>
</evidence>
<keyword evidence="4 7" id="KW-0418">Kinase</keyword>
<evidence type="ECO:0000256" key="4">
    <source>
        <dbReference type="ARBA" id="ARBA00022777"/>
    </source>
</evidence>
<dbReference type="EMBL" id="LGUT01001940">
    <property type="protein sequence ID" value="KOG87950.1"/>
    <property type="molecule type" value="Genomic_DNA"/>
</dbReference>
<dbReference type="PANTHER" id="PTHR24421">
    <property type="entry name" value="NITRATE/NITRITE SENSOR PROTEIN NARX-RELATED"/>
    <property type="match status" value="1"/>
</dbReference>
<organism evidence="7 8">
    <name type="scientific">Streptomyces varsoviensis</name>
    <dbReference type="NCBI Taxonomy" id="67373"/>
    <lineage>
        <taxon>Bacteria</taxon>
        <taxon>Bacillati</taxon>
        <taxon>Actinomycetota</taxon>
        <taxon>Actinomycetes</taxon>
        <taxon>Kitasatosporales</taxon>
        <taxon>Streptomycetaceae</taxon>
        <taxon>Streptomyces</taxon>
    </lineage>
</organism>
<accession>A0ABR5J3G5</accession>
<comment type="caution">
    <text evidence="7">The sequence shown here is derived from an EMBL/GenBank/DDBJ whole genome shotgun (WGS) entry which is preliminary data.</text>
</comment>
<dbReference type="InterPro" id="IPR003594">
    <property type="entry name" value="HATPase_dom"/>
</dbReference>
<dbReference type="InterPro" id="IPR050482">
    <property type="entry name" value="Sensor_HK_TwoCompSys"/>
</dbReference>
<feature type="non-terminal residue" evidence="7">
    <location>
        <position position="1"/>
    </location>
</feature>
<evidence type="ECO:0000256" key="2">
    <source>
        <dbReference type="ARBA" id="ARBA00012438"/>
    </source>
</evidence>
<dbReference type="GO" id="GO:0016301">
    <property type="term" value="F:kinase activity"/>
    <property type="evidence" value="ECO:0007669"/>
    <property type="project" value="UniProtKB-KW"/>
</dbReference>
<feature type="domain" description="Histidine kinase/HSP90-like ATPase" evidence="6">
    <location>
        <begin position="4"/>
        <end position="93"/>
    </location>
</feature>
<protein>
    <recommendedName>
        <fullName evidence="2">histidine kinase</fullName>
        <ecNumber evidence="2">2.7.13.3</ecNumber>
    </recommendedName>
</protein>
<dbReference type="PANTHER" id="PTHR24421:SF10">
    <property type="entry name" value="NITRATE_NITRITE SENSOR PROTEIN NARQ"/>
    <property type="match status" value="1"/>
</dbReference>
<comment type="catalytic activity">
    <reaction evidence="1">
        <text>ATP + protein L-histidine = ADP + protein N-phospho-L-histidine.</text>
        <dbReference type="EC" id="2.7.13.3"/>
    </reaction>
</comment>
<name>A0ABR5J3G5_9ACTN</name>
<proteinExistence type="predicted"/>
<evidence type="ECO:0000313" key="7">
    <source>
        <dbReference type="EMBL" id="KOG87950.1"/>
    </source>
</evidence>
<dbReference type="Proteomes" id="UP000037020">
    <property type="component" value="Unassembled WGS sequence"/>
</dbReference>
<reference evidence="7 8" key="1">
    <citation type="submission" date="2015-07" db="EMBL/GenBank/DDBJ databases">
        <authorList>
            <person name="Ju K.-S."/>
            <person name="Doroghazi J.R."/>
            <person name="Metcalf W.W."/>
        </authorList>
    </citation>
    <scope>NUCLEOTIDE SEQUENCE [LARGE SCALE GENOMIC DNA]</scope>
    <source>
        <strain evidence="7 8">NRRL B-3589</strain>
    </source>
</reference>
<keyword evidence="5" id="KW-0902">Two-component regulatory system</keyword>
<evidence type="ECO:0000256" key="3">
    <source>
        <dbReference type="ARBA" id="ARBA00022679"/>
    </source>
</evidence>
<sequence length="102" mass="10940">GAPPVALEVTEAARRARLGPEVETSVQRVVREALTNVRRHAPAAPSADVRIDADAERLTVQVRNAPSPERRFAPLGGRGGFGLLGLRERVEAVEGELRAEPT</sequence>
<dbReference type="InterPro" id="IPR036890">
    <property type="entry name" value="HATPase_C_sf"/>
</dbReference>
<dbReference type="EC" id="2.7.13.3" evidence="2"/>
<feature type="non-terminal residue" evidence="7">
    <location>
        <position position="102"/>
    </location>
</feature>
<keyword evidence="8" id="KW-1185">Reference proteome</keyword>
<dbReference type="SUPFAM" id="SSF55874">
    <property type="entry name" value="ATPase domain of HSP90 chaperone/DNA topoisomerase II/histidine kinase"/>
    <property type="match status" value="1"/>
</dbReference>